<proteinExistence type="predicted"/>
<feature type="compositionally biased region" description="Basic residues" evidence="1">
    <location>
        <begin position="1"/>
        <end position="11"/>
    </location>
</feature>
<feature type="region of interest" description="Disordered" evidence="1">
    <location>
        <begin position="1"/>
        <end position="54"/>
    </location>
</feature>
<evidence type="ECO:0000313" key="3">
    <source>
        <dbReference type="Proteomes" id="UP001054945"/>
    </source>
</evidence>
<comment type="caution">
    <text evidence="2">The sequence shown here is derived from an EMBL/GenBank/DDBJ whole genome shotgun (WGS) entry which is preliminary data.</text>
</comment>
<dbReference type="Proteomes" id="UP001054945">
    <property type="component" value="Unassembled WGS sequence"/>
</dbReference>
<evidence type="ECO:0000313" key="2">
    <source>
        <dbReference type="EMBL" id="GIY44808.1"/>
    </source>
</evidence>
<gene>
    <name evidence="2" type="ORF">CEXT_325401</name>
</gene>
<sequence>MVPLRHTHPQRGRFGMSGFPRRTTGKGHGLPRSGHHHPVLPPGRSASGLAQPRTHSTRHRMLLLTVLPGLVLLWKGQASTAACYHRSRGSGHPRFCLGFRKVVQLFCPPQNKVMEREVKRSPGGRPC</sequence>
<evidence type="ECO:0000256" key="1">
    <source>
        <dbReference type="SAM" id="MobiDB-lite"/>
    </source>
</evidence>
<name>A0AAV4TLH0_CAEEX</name>
<accession>A0AAV4TLH0</accession>
<protein>
    <submittedName>
        <fullName evidence="2">Uncharacterized protein</fullName>
    </submittedName>
</protein>
<dbReference type="AlphaFoldDB" id="A0AAV4TLH0"/>
<organism evidence="2 3">
    <name type="scientific">Caerostris extrusa</name>
    <name type="common">Bark spider</name>
    <name type="synonym">Caerostris bankana</name>
    <dbReference type="NCBI Taxonomy" id="172846"/>
    <lineage>
        <taxon>Eukaryota</taxon>
        <taxon>Metazoa</taxon>
        <taxon>Ecdysozoa</taxon>
        <taxon>Arthropoda</taxon>
        <taxon>Chelicerata</taxon>
        <taxon>Arachnida</taxon>
        <taxon>Araneae</taxon>
        <taxon>Araneomorphae</taxon>
        <taxon>Entelegynae</taxon>
        <taxon>Araneoidea</taxon>
        <taxon>Araneidae</taxon>
        <taxon>Caerostris</taxon>
    </lineage>
</organism>
<dbReference type="EMBL" id="BPLR01011199">
    <property type="protein sequence ID" value="GIY44808.1"/>
    <property type="molecule type" value="Genomic_DNA"/>
</dbReference>
<reference evidence="2 3" key="1">
    <citation type="submission" date="2021-06" db="EMBL/GenBank/DDBJ databases">
        <title>Caerostris extrusa draft genome.</title>
        <authorList>
            <person name="Kono N."/>
            <person name="Arakawa K."/>
        </authorList>
    </citation>
    <scope>NUCLEOTIDE SEQUENCE [LARGE SCALE GENOMIC DNA]</scope>
</reference>
<keyword evidence="3" id="KW-1185">Reference proteome</keyword>